<dbReference type="InterPro" id="IPR002734">
    <property type="entry name" value="RibDG_C"/>
</dbReference>
<accession>A0ABU7FQ98</accession>
<feature type="domain" description="Bacterial bifunctional deaminase-reductase C-terminal" evidence="1">
    <location>
        <begin position="3"/>
        <end position="177"/>
    </location>
</feature>
<dbReference type="EMBL" id="JAYWVC010000144">
    <property type="protein sequence ID" value="MED7826214.1"/>
    <property type="molecule type" value="Genomic_DNA"/>
</dbReference>
<keyword evidence="3" id="KW-1185">Reference proteome</keyword>
<dbReference type="Pfam" id="PF01872">
    <property type="entry name" value="RibD_C"/>
    <property type="match status" value="1"/>
</dbReference>
<proteinExistence type="predicted"/>
<dbReference type="RefSeq" id="WP_329510613.1">
    <property type="nucleotide sequence ID" value="NZ_BAAAYZ010000033.1"/>
</dbReference>
<organism evidence="2 3">
    <name type="scientific">Streptomyces chiangmaiensis</name>
    <dbReference type="NCBI Taxonomy" id="766497"/>
    <lineage>
        <taxon>Bacteria</taxon>
        <taxon>Bacillati</taxon>
        <taxon>Actinomycetota</taxon>
        <taxon>Actinomycetes</taxon>
        <taxon>Kitasatosporales</taxon>
        <taxon>Streptomycetaceae</taxon>
        <taxon>Streptomyces</taxon>
    </lineage>
</organism>
<sequence length="185" mass="19975">MSVIVIEFITLDGIVSDPDGSGATPTGGWAFRHGPGTVAGDKFQLGSTLDDGVMLLGRTTWQLFSLIWPGRDDPFATRMNAAPKLVVSRTLTDTSAWANSRVIDSSLVDAVKREKRDVIITGSLSVVHALMSEELIDEYRLLTSPTILGTGQRLFPDDGPRTDLECLSAERAGAAVLVQYRKAAR</sequence>
<evidence type="ECO:0000259" key="1">
    <source>
        <dbReference type="Pfam" id="PF01872"/>
    </source>
</evidence>
<comment type="caution">
    <text evidence="2">The sequence shown here is derived from an EMBL/GenBank/DDBJ whole genome shotgun (WGS) entry which is preliminary data.</text>
</comment>
<dbReference type="Gene3D" id="3.40.430.10">
    <property type="entry name" value="Dihydrofolate Reductase, subunit A"/>
    <property type="match status" value="1"/>
</dbReference>
<reference evidence="2" key="1">
    <citation type="submission" date="2024-01" db="EMBL/GenBank/DDBJ databases">
        <title>First draft genome sequence data of TA4-1, the type strain of Gram-positive actinobacterium Streptomyces chiangmaiensis.</title>
        <authorList>
            <person name="Yasawong M."/>
            <person name="Nantapong N."/>
        </authorList>
    </citation>
    <scope>NUCLEOTIDE SEQUENCE</scope>
    <source>
        <strain evidence="2">TA4-1</strain>
    </source>
</reference>
<evidence type="ECO:0000313" key="3">
    <source>
        <dbReference type="Proteomes" id="UP001333996"/>
    </source>
</evidence>
<gene>
    <name evidence="2" type="ORF">VXC91_30725</name>
</gene>
<protein>
    <submittedName>
        <fullName evidence="2">Dihydrofolate reductase family protein</fullName>
    </submittedName>
</protein>
<dbReference type="InterPro" id="IPR024072">
    <property type="entry name" value="DHFR-like_dom_sf"/>
</dbReference>
<dbReference type="Proteomes" id="UP001333996">
    <property type="component" value="Unassembled WGS sequence"/>
</dbReference>
<evidence type="ECO:0000313" key="2">
    <source>
        <dbReference type="EMBL" id="MED7826214.1"/>
    </source>
</evidence>
<name>A0ABU7FQ98_9ACTN</name>
<dbReference type="SUPFAM" id="SSF53597">
    <property type="entry name" value="Dihydrofolate reductase-like"/>
    <property type="match status" value="1"/>
</dbReference>